<dbReference type="PANTHER" id="PTHR42695">
    <property type="entry name" value="GLUTAMINE AMIDOTRANSFERASE YLR126C-RELATED"/>
    <property type="match status" value="1"/>
</dbReference>
<reference key="1">
    <citation type="submission" date="2010-11" db="EMBL/GenBank/DDBJ databases">
        <title>The complete genome of Leadbetterella byssophila DSM 17132.</title>
        <authorList>
            <consortium name="US DOE Joint Genome Institute (JGI-PGF)"/>
            <person name="Lucas S."/>
            <person name="Copeland A."/>
            <person name="Lapidus A."/>
            <person name="Glavina del Rio T."/>
            <person name="Dalin E."/>
            <person name="Tice H."/>
            <person name="Bruce D."/>
            <person name="Goodwin L."/>
            <person name="Pitluck S."/>
            <person name="Kyrpides N."/>
            <person name="Mavromatis K."/>
            <person name="Ivanova N."/>
            <person name="Teshima H."/>
            <person name="Brettin T."/>
            <person name="Detter J.C."/>
            <person name="Han C."/>
            <person name="Tapia R."/>
            <person name="Land M."/>
            <person name="Hauser L."/>
            <person name="Markowitz V."/>
            <person name="Cheng J.-F."/>
            <person name="Hugenholtz P."/>
            <person name="Woyke T."/>
            <person name="Wu D."/>
            <person name="Tindall B."/>
            <person name="Pomrenke H.G."/>
            <person name="Brambilla E."/>
            <person name="Klenk H.-P."/>
            <person name="Eisen J.A."/>
        </authorList>
    </citation>
    <scope>NUCLEOTIDE SEQUENCE [LARGE SCALE GENOMIC DNA]</scope>
    <source>
        <strain>DSM 17132</strain>
    </source>
</reference>
<dbReference type="KEGG" id="lby:Lbys_1082"/>
<dbReference type="SUPFAM" id="SSF52317">
    <property type="entry name" value="Class I glutamine amidotransferase-like"/>
    <property type="match status" value="1"/>
</dbReference>
<dbReference type="STRING" id="649349.Lbys_1082"/>
<reference evidence="2 3" key="2">
    <citation type="journal article" date="2011" name="Stand. Genomic Sci.">
        <title>Complete genome sequence of Leadbetterella byssophila type strain (4M15).</title>
        <authorList>
            <person name="Abt B."/>
            <person name="Teshima H."/>
            <person name="Lucas S."/>
            <person name="Lapidus A."/>
            <person name="Del Rio T.G."/>
            <person name="Nolan M."/>
            <person name="Tice H."/>
            <person name="Cheng J.F."/>
            <person name="Pitluck S."/>
            <person name="Liolios K."/>
            <person name="Pagani I."/>
            <person name="Ivanova N."/>
            <person name="Mavromatis K."/>
            <person name="Pati A."/>
            <person name="Tapia R."/>
            <person name="Han C."/>
            <person name="Goodwin L."/>
            <person name="Chen A."/>
            <person name="Palaniappan K."/>
            <person name="Land M."/>
            <person name="Hauser L."/>
            <person name="Chang Y.J."/>
            <person name="Jeffries C.D."/>
            <person name="Rohde M."/>
            <person name="Goker M."/>
            <person name="Tindall B.J."/>
            <person name="Detter J.C."/>
            <person name="Woyke T."/>
            <person name="Bristow J."/>
            <person name="Eisen J.A."/>
            <person name="Markowitz V."/>
            <person name="Hugenholtz P."/>
            <person name="Klenk H.P."/>
            <person name="Kyrpides N.C."/>
        </authorList>
    </citation>
    <scope>NUCLEOTIDE SEQUENCE [LARGE SCALE GENOMIC DNA]</scope>
    <source>
        <strain evidence="3">DSM 17132 / JCM 16389 / KACC 11308 / NBRC 106382 / 4M15</strain>
    </source>
</reference>
<dbReference type="InterPro" id="IPR044992">
    <property type="entry name" value="ChyE-like"/>
</dbReference>
<sequence length="239" mass="27534">MNVHYFQHVPFEGLGHIETWLKENHHHISATKFFERDFLLPDISKIDALIVMGGPMGVYDETQFPWLKQEKAFIKSCIQSGKNVLGICLGAQLIADCLGAKVVSAKNKEIGWFPVFPTEECKQIAWFYELFKHNPVVFHWHGDQFEIPQDSTLNLLYSGANINQAFYYNQHIIGLQFHLEVTIGSLMQMTENGKDEFLYNLPYVQSENELLNNNNHIAQCNRLMDTILSNWINAIKSTL</sequence>
<dbReference type="InterPro" id="IPR017926">
    <property type="entry name" value="GATASE"/>
</dbReference>
<proteinExistence type="predicted"/>
<dbReference type="HOGENOM" id="CLU_054974_3_3_10"/>
<dbReference type="OrthoDB" id="9807137at2"/>
<dbReference type="CDD" id="cd01741">
    <property type="entry name" value="GATase1_1"/>
    <property type="match status" value="1"/>
</dbReference>
<feature type="domain" description="Glutamine amidotransferase" evidence="1">
    <location>
        <begin position="43"/>
        <end position="186"/>
    </location>
</feature>
<dbReference type="eggNOG" id="COG0518">
    <property type="taxonomic scope" value="Bacteria"/>
</dbReference>
<evidence type="ECO:0000313" key="2">
    <source>
        <dbReference type="EMBL" id="ADQ16807.1"/>
    </source>
</evidence>
<dbReference type="InterPro" id="IPR029062">
    <property type="entry name" value="Class_I_gatase-like"/>
</dbReference>
<keyword evidence="3" id="KW-1185">Reference proteome</keyword>
<dbReference type="AlphaFoldDB" id="E4RSW8"/>
<dbReference type="RefSeq" id="WP_013407858.1">
    <property type="nucleotide sequence ID" value="NC_014655.1"/>
</dbReference>
<dbReference type="GO" id="GO:0005829">
    <property type="term" value="C:cytosol"/>
    <property type="evidence" value="ECO:0007669"/>
    <property type="project" value="TreeGrafter"/>
</dbReference>
<accession>E4RSW8</accession>
<keyword evidence="2" id="KW-0315">Glutamine amidotransferase</keyword>
<organism evidence="2 3">
    <name type="scientific">Leadbetterella byssophila (strain DSM 17132 / JCM 16389 / KACC 11308 / NBRC 106382 / 4M15)</name>
    <dbReference type="NCBI Taxonomy" id="649349"/>
    <lineage>
        <taxon>Bacteria</taxon>
        <taxon>Pseudomonadati</taxon>
        <taxon>Bacteroidota</taxon>
        <taxon>Cytophagia</taxon>
        <taxon>Cytophagales</taxon>
        <taxon>Leadbetterellaceae</taxon>
        <taxon>Leadbetterella</taxon>
    </lineage>
</organism>
<dbReference type="Pfam" id="PF00117">
    <property type="entry name" value="GATase"/>
    <property type="match status" value="1"/>
</dbReference>
<evidence type="ECO:0000259" key="1">
    <source>
        <dbReference type="Pfam" id="PF00117"/>
    </source>
</evidence>
<name>E4RSW8_LEAB4</name>
<dbReference type="FunFam" id="3.40.50.880:FF:000033">
    <property type="entry name" value="Glutamine amidotransferase class-I"/>
    <property type="match status" value="1"/>
</dbReference>
<gene>
    <name evidence="2" type="ordered locus">Lbys_1082</name>
</gene>
<protein>
    <submittedName>
        <fullName evidence="2">Glutamine amidotransferase class-I</fullName>
    </submittedName>
</protein>
<evidence type="ECO:0000313" key="3">
    <source>
        <dbReference type="Proteomes" id="UP000007435"/>
    </source>
</evidence>
<dbReference type="PROSITE" id="PS51273">
    <property type="entry name" value="GATASE_TYPE_1"/>
    <property type="match status" value="1"/>
</dbReference>
<dbReference type="EMBL" id="CP002305">
    <property type="protein sequence ID" value="ADQ16807.1"/>
    <property type="molecule type" value="Genomic_DNA"/>
</dbReference>
<dbReference type="Proteomes" id="UP000007435">
    <property type="component" value="Chromosome"/>
</dbReference>
<dbReference type="PANTHER" id="PTHR42695:SF5">
    <property type="entry name" value="GLUTAMINE AMIDOTRANSFERASE YLR126C-RELATED"/>
    <property type="match status" value="1"/>
</dbReference>
<dbReference type="Gene3D" id="3.40.50.880">
    <property type="match status" value="1"/>
</dbReference>